<keyword evidence="8" id="KW-1185">Reference proteome</keyword>
<reference evidence="7" key="1">
    <citation type="submission" date="2020-09" db="EMBL/GenBank/DDBJ databases">
        <title>Draft Genome Sequence of Paenibacillus sp. WST5.</title>
        <authorList>
            <person name="Bao Z."/>
        </authorList>
    </citation>
    <scope>NUCLEOTIDE SEQUENCE</scope>
    <source>
        <strain evidence="7">WST5</strain>
    </source>
</reference>
<proteinExistence type="predicted"/>
<feature type="transmembrane region" description="Helical" evidence="6">
    <location>
        <begin position="388"/>
        <end position="411"/>
    </location>
</feature>
<evidence type="ECO:0000256" key="1">
    <source>
        <dbReference type="ARBA" id="ARBA00004651"/>
    </source>
</evidence>
<dbReference type="SUPFAM" id="SSF103473">
    <property type="entry name" value="MFS general substrate transporter"/>
    <property type="match status" value="1"/>
</dbReference>
<feature type="transmembrane region" description="Helical" evidence="6">
    <location>
        <begin position="252"/>
        <end position="274"/>
    </location>
</feature>
<dbReference type="GO" id="GO:0005886">
    <property type="term" value="C:plasma membrane"/>
    <property type="evidence" value="ECO:0007669"/>
    <property type="project" value="UniProtKB-SubCell"/>
</dbReference>
<dbReference type="GO" id="GO:0022857">
    <property type="term" value="F:transmembrane transporter activity"/>
    <property type="evidence" value="ECO:0007669"/>
    <property type="project" value="InterPro"/>
</dbReference>
<dbReference type="Pfam" id="PF07690">
    <property type="entry name" value="MFS_1"/>
    <property type="match status" value="1"/>
</dbReference>
<keyword evidence="2" id="KW-1003">Cell membrane</keyword>
<evidence type="ECO:0000313" key="7">
    <source>
        <dbReference type="EMBL" id="MBD0381972.1"/>
    </source>
</evidence>
<feature type="transmembrane region" description="Helical" evidence="6">
    <location>
        <begin position="161"/>
        <end position="187"/>
    </location>
</feature>
<gene>
    <name evidence="7" type="ORF">ICC18_17800</name>
</gene>
<feature type="transmembrane region" description="Helical" evidence="6">
    <location>
        <begin position="12"/>
        <end position="34"/>
    </location>
</feature>
<keyword evidence="4 6" id="KW-1133">Transmembrane helix</keyword>
<feature type="transmembrane region" description="Helical" evidence="6">
    <location>
        <begin position="304"/>
        <end position="329"/>
    </location>
</feature>
<feature type="transmembrane region" description="Helical" evidence="6">
    <location>
        <begin position="218"/>
        <end position="240"/>
    </location>
</feature>
<dbReference type="PANTHER" id="PTHR23513:SF6">
    <property type="entry name" value="MAJOR FACILITATOR SUPERFAMILY ASSOCIATED DOMAIN-CONTAINING PROTEIN"/>
    <property type="match status" value="1"/>
</dbReference>
<dbReference type="CDD" id="cd06173">
    <property type="entry name" value="MFS_MefA_like"/>
    <property type="match status" value="1"/>
</dbReference>
<dbReference type="PANTHER" id="PTHR23513">
    <property type="entry name" value="INTEGRAL MEMBRANE EFFLUX PROTEIN-RELATED"/>
    <property type="match status" value="1"/>
</dbReference>
<feature type="transmembrane region" description="Helical" evidence="6">
    <location>
        <begin position="281"/>
        <end position="298"/>
    </location>
</feature>
<evidence type="ECO:0000256" key="5">
    <source>
        <dbReference type="ARBA" id="ARBA00023136"/>
    </source>
</evidence>
<keyword evidence="3 6" id="KW-0812">Transmembrane</keyword>
<evidence type="ECO:0000256" key="4">
    <source>
        <dbReference type="ARBA" id="ARBA00022989"/>
    </source>
</evidence>
<dbReference type="EMBL" id="JACVVD010000006">
    <property type="protein sequence ID" value="MBD0381972.1"/>
    <property type="molecule type" value="Genomic_DNA"/>
</dbReference>
<accession>A0A926QKX6</accession>
<evidence type="ECO:0000256" key="2">
    <source>
        <dbReference type="ARBA" id="ARBA00022475"/>
    </source>
</evidence>
<organism evidence="7 8">
    <name type="scientific">Paenibacillus sedimenti</name>
    <dbReference type="NCBI Taxonomy" id="2770274"/>
    <lineage>
        <taxon>Bacteria</taxon>
        <taxon>Bacillati</taxon>
        <taxon>Bacillota</taxon>
        <taxon>Bacilli</taxon>
        <taxon>Bacillales</taxon>
        <taxon>Paenibacillaceae</taxon>
        <taxon>Paenibacillus</taxon>
    </lineage>
</organism>
<feature type="transmembrane region" description="Helical" evidence="6">
    <location>
        <begin position="40"/>
        <end position="63"/>
    </location>
</feature>
<dbReference type="RefSeq" id="WP_188175771.1">
    <property type="nucleotide sequence ID" value="NZ_JACVVD010000006.1"/>
</dbReference>
<sequence length="426" mass="46718">MRPSKKVLYRLLSLQGISMLGSRLSSIAVGIWFVKETGTVTPLLLIALFTELPLLFFGAWIGLAVDRWRRKTAIIIGDTGQAVCTALLAFSLLSGYFELWHTYAVAAMQGLFMAMQSSSTAAVMPLMVHDEELDRVNAVKELLFPLAGVIAPLLAGTLYELVGLAGIVMIDIGTFFICVGVTLFLPLPEINHRPVERVVNVFIEAIQGYRFIWKNKPILYLMLYFAWWNFILNGPLELAIPFFLYRTGSDSAMSWLLGVMNAGALSGAAAAVWWGHFRHKITFIIAGSLLTSTMFIVVGASRLLWVTAAALFLLMLPLAMTVALFSSLLQRKTPLSMQGRVFAAYSQLSAVSAPLSFLLTGPIIDHWLEPAMQSGRWKWLTVLTGQGAGSGIGLLFIGCGLLLMIGAVWAFSSSCVRHMETSTPDR</sequence>
<dbReference type="InterPro" id="IPR011701">
    <property type="entry name" value="MFS"/>
</dbReference>
<evidence type="ECO:0000313" key="8">
    <source>
        <dbReference type="Proteomes" id="UP000650466"/>
    </source>
</evidence>
<feature type="transmembrane region" description="Helical" evidence="6">
    <location>
        <begin position="341"/>
        <end position="368"/>
    </location>
</feature>
<dbReference type="AlphaFoldDB" id="A0A926QKX6"/>
<dbReference type="InterPro" id="IPR036259">
    <property type="entry name" value="MFS_trans_sf"/>
</dbReference>
<protein>
    <submittedName>
        <fullName evidence="7">MFS transporter</fullName>
    </submittedName>
</protein>
<dbReference type="Gene3D" id="1.20.1250.20">
    <property type="entry name" value="MFS general substrate transporter like domains"/>
    <property type="match status" value="1"/>
</dbReference>
<evidence type="ECO:0000256" key="6">
    <source>
        <dbReference type="SAM" id="Phobius"/>
    </source>
</evidence>
<comment type="caution">
    <text evidence="7">The sequence shown here is derived from an EMBL/GenBank/DDBJ whole genome shotgun (WGS) entry which is preliminary data.</text>
</comment>
<evidence type="ECO:0000256" key="3">
    <source>
        <dbReference type="ARBA" id="ARBA00022692"/>
    </source>
</evidence>
<comment type="subcellular location">
    <subcellularLocation>
        <location evidence="1">Cell membrane</location>
        <topology evidence="1">Multi-pass membrane protein</topology>
    </subcellularLocation>
</comment>
<keyword evidence="5 6" id="KW-0472">Membrane</keyword>
<dbReference type="Proteomes" id="UP000650466">
    <property type="component" value="Unassembled WGS sequence"/>
</dbReference>
<feature type="transmembrane region" description="Helical" evidence="6">
    <location>
        <begin position="75"/>
        <end position="97"/>
    </location>
</feature>
<name>A0A926QKX6_9BACL</name>